<feature type="chain" id="PRO_5040307886" evidence="4">
    <location>
        <begin position="19"/>
        <end position="564"/>
    </location>
</feature>
<dbReference type="InterPro" id="IPR043137">
    <property type="entry name" value="GGT_ssub_C"/>
</dbReference>
<dbReference type="GO" id="GO:0036374">
    <property type="term" value="F:glutathione hydrolase activity"/>
    <property type="evidence" value="ECO:0007669"/>
    <property type="project" value="InterPro"/>
</dbReference>
<dbReference type="PRINTS" id="PR01210">
    <property type="entry name" value="GGTRANSPTASE"/>
</dbReference>
<dbReference type="PANTHER" id="PTHR11686">
    <property type="entry name" value="GAMMA GLUTAMYL TRANSPEPTIDASE"/>
    <property type="match status" value="1"/>
</dbReference>
<dbReference type="PANTHER" id="PTHR11686:SF72">
    <property type="entry name" value="GAMMA-GLUTAMYL TRANSPEPTIDASE, ISOFORM A"/>
    <property type="match status" value="1"/>
</dbReference>
<dbReference type="InterPro" id="IPR029055">
    <property type="entry name" value="Ntn_hydrolases_N"/>
</dbReference>
<feature type="signal peptide" evidence="4">
    <location>
        <begin position="1"/>
        <end position="18"/>
    </location>
</feature>
<dbReference type="SUPFAM" id="SSF56235">
    <property type="entry name" value="N-terminal nucleophile aminohydrolases (Ntn hydrolases)"/>
    <property type="match status" value="1"/>
</dbReference>
<dbReference type="Pfam" id="PF01019">
    <property type="entry name" value="G_glu_transpept"/>
    <property type="match status" value="1"/>
</dbReference>
<gene>
    <name evidence="5" type="ORF">DIABBA_LOCUS5836</name>
</gene>
<feature type="binding site" evidence="3">
    <location>
        <position position="463"/>
    </location>
    <ligand>
        <name>L-glutamate</name>
        <dbReference type="ChEBI" id="CHEBI:29985"/>
    </ligand>
</feature>
<keyword evidence="1" id="KW-1202">Platelet aggregation activating toxin</keyword>
<evidence type="ECO:0000256" key="2">
    <source>
        <dbReference type="PIRSR" id="PIRSR600101-1"/>
    </source>
</evidence>
<feature type="active site" description="Nucleophile" evidence="2">
    <location>
        <position position="370"/>
    </location>
</feature>
<dbReference type="Proteomes" id="UP001153709">
    <property type="component" value="Chromosome 3"/>
</dbReference>
<sequence length="564" mass="61398">MPVLQGLILLLLVGSLTALPNPLSTSGLHGAVVSNAPGCAQIGRDILKKGNNVIDAVIATAFCEGVGNPTTMGVGGGFLATYYNKAENKVYSINSREMAPSGATEDMFVSNQSLAERGGLSVAVPGETRGYWTLYNKFGGGVPWSALVEPTIKICEEGIEMNELTYNNVRDQISVVRADRGLRAIFINPATNQVYKKGETYKRVKLAQTLRVIAREGGNAIHNGSLTKNLVADIKANGGIITEKDLADFKVEFLTPINTTLSGKQIYSVPLPGAGIILTYILNILENFLPRNNHLSVKTYQRITEALKYGYAMRSSLGDKDFVSGLDDLIVKLSSKRYAADVRKKITDLRTFNDPTHYGATFESIQDHGTANLCVWGPNGDGISLTSSINYILGAGFVSESTGIILNDSMDDFSTPGLVNEYGYPPSPSNYIRPGKRPQSSMCPTVILDGRNELFMVVGGAGGSKITSSVMQVILNRLYFDMDVESASGLQRVHHQLFPMTLDMEDEWIYENPEIVNGLKRIGHNITFSYPDGFVAVTAISLDKNRRNIVGVHDKRRRGSVAYM</sequence>
<keyword evidence="1" id="KW-1199">Hemostasis impairing toxin</keyword>
<proteinExistence type="predicted"/>
<feature type="binding site" evidence="3">
    <location>
        <begin position="388"/>
        <end position="390"/>
    </location>
    <ligand>
        <name>L-glutamate</name>
        <dbReference type="ChEBI" id="CHEBI:29985"/>
    </ligand>
</feature>
<dbReference type="GO" id="GO:0006751">
    <property type="term" value="P:glutathione catabolic process"/>
    <property type="evidence" value="ECO:0007669"/>
    <property type="project" value="InterPro"/>
</dbReference>
<evidence type="ECO:0000313" key="6">
    <source>
        <dbReference type="Proteomes" id="UP001153709"/>
    </source>
</evidence>
<dbReference type="GO" id="GO:0005886">
    <property type="term" value="C:plasma membrane"/>
    <property type="evidence" value="ECO:0007669"/>
    <property type="project" value="TreeGrafter"/>
</dbReference>
<accession>A0A9N9SYY7</accession>
<feature type="binding site" evidence="3">
    <location>
        <position position="96"/>
    </location>
    <ligand>
        <name>L-glutamate</name>
        <dbReference type="ChEBI" id="CHEBI:29985"/>
    </ligand>
</feature>
<dbReference type="FunFam" id="3.60.20.40:FF:000001">
    <property type="entry name" value="Gamma-glutamyltranspeptidase 1"/>
    <property type="match status" value="1"/>
</dbReference>
<dbReference type="FunFam" id="1.10.246.130:FF:000001">
    <property type="entry name" value="Gamma-glutamyltransferase 5 isoform 1"/>
    <property type="match status" value="1"/>
</dbReference>
<evidence type="ECO:0000256" key="1">
    <source>
        <dbReference type="ARBA" id="ARBA00084097"/>
    </source>
</evidence>
<evidence type="ECO:0000256" key="3">
    <source>
        <dbReference type="PIRSR" id="PIRSR600101-2"/>
    </source>
</evidence>
<organism evidence="5 6">
    <name type="scientific">Diabrotica balteata</name>
    <name type="common">Banded cucumber beetle</name>
    <dbReference type="NCBI Taxonomy" id="107213"/>
    <lineage>
        <taxon>Eukaryota</taxon>
        <taxon>Metazoa</taxon>
        <taxon>Ecdysozoa</taxon>
        <taxon>Arthropoda</taxon>
        <taxon>Hexapoda</taxon>
        <taxon>Insecta</taxon>
        <taxon>Pterygota</taxon>
        <taxon>Neoptera</taxon>
        <taxon>Endopterygota</taxon>
        <taxon>Coleoptera</taxon>
        <taxon>Polyphaga</taxon>
        <taxon>Cucujiformia</taxon>
        <taxon>Chrysomeloidea</taxon>
        <taxon>Chrysomelidae</taxon>
        <taxon>Galerucinae</taxon>
        <taxon>Diabroticina</taxon>
        <taxon>Diabroticites</taxon>
        <taxon>Diabrotica</taxon>
    </lineage>
</organism>
<dbReference type="AlphaFoldDB" id="A0A9N9SYY7"/>
<name>A0A9N9SYY7_DIABA</name>
<evidence type="ECO:0000256" key="4">
    <source>
        <dbReference type="SAM" id="SignalP"/>
    </source>
</evidence>
<reference evidence="5" key="1">
    <citation type="submission" date="2022-01" db="EMBL/GenBank/DDBJ databases">
        <authorList>
            <person name="King R."/>
        </authorList>
    </citation>
    <scope>NUCLEOTIDE SEQUENCE</scope>
</reference>
<feature type="binding site" evidence="3">
    <location>
        <begin position="440"/>
        <end position="441"/>
    </location>
    <ligand>
        <name>L-glutamate</name>
        <dbReference type="ChEBI" id="CHEBI:29985"/>
    </ligand>
</feature>
<dbReference type="InterPro" id="IPR043138">
    <property type="entry name" value="GGT_lsub"/>
</dbReference>
<dbReference type="Gene3D" id="1.10.246.130">
    <property type="match status" value="1"/>
</dbReference>
<keyword evidence="1" id="KW-0800">Toxin</keyword>
<dbReference type="EMBL" id="OU898278">
    <property type="protein sequence ID" value="CAG9832323.1"/>
    <property type="molecule type" value="Genomic_DNA"/>
</dbReference>
<protein>
    <submittedName>
        <fullName evidence="5">Uncharacterized protein</fullName>
    </submittedName>
</protein>
<dbReference type="InterPro" id="IPR000101">
    <property type="entry name" value="GGT_peptidase"/>
</dbReference>
<keyword evidence="6" id="KW-1185">Reference proteome</keyword>
<feature type="binding site" evidence="3">
    <location>
        <position position="412"/>
    </location>
    <ligand>
        <name>L-glutamate</name>
        <dbReference type="ChEBI" id="CHEBI:29985"/>
    </ligand>
</feature>
<dbReference type="OrthoDB" id="1081007at2759"/>
<keyword evidence="4" id="KW-0732">Signal</keyword>
<dbReference type="Gene3D" id="3.60.20.40">
    <property type="match status" value="1"/>
</dbReference>
<evidence type="ECO:0000313" key="5">
    <source>
        <dbReference type="EMBL" id="CAG9832323.1"/>
    </source>
</evidence>